<feature type="domain" description="CxC2-like cysteine cluster KDZ transposase-associated" evidence="1">
    <location>
        <begin position="247"/>
        <end position="354"/>
    </location>
</feature>
<reference evidence="2 3" key="1">
    <citation type="submission" date="2016-03" db="EMBL/GenBank/DDBJ databases">
        <title>Whole genome sequencing of Grifola frondosa 9006-11.</title>
        <authorList>
            <person name="Min B."/>
            <person name="Park H."/>
            <person name="Kim J.-G."/>
            <person name="Cho H."/>
            <person name="Oh Y.-L."/>
            <person name="Kong W.-S."/>
            <person name="Choi I.-G."/>
        </authorList>
    </citation>
    <scope>NUCLEOTIDE SEQUENCE [LARGE SCALE GENOMIC DNA]</scope>
    <source>
        <strain evidence="2 3">9006-11</strain>
    </source>
</reference>
<dbReference type="Proteomes" id="UP000092993">
    <property type="component" value="Unassembled WGS sequence"/>
</dbReference>
<dbReference type="STRING" id="5627.A0A1C7LW75"/>
<keyword evidence="3" id="KW-1185">Reference proteome</keyword>
<evidence type="ECO:0000259" key="1">
    <source>
        <dbReference type="Pfam" id="PF18803"/>
    </source>
</evidence>
<name>A0A1C7LW75_GRIFR</name>
<protein>
    <recommendedName>
        <fullName evidence="1">CxC2-like cysteine cluster KDZ transposase-associated domain-containing protein</fullName>
    </recommendedName>
</protein>
<dbReference type="Pfam" id="PF18803">
    <property type="entry name" value="CxC2"/>
    <property type="match status" value="1"/>
</dbReference>
<dbReference type="OrthoDB" id="2793259at2759"/>
<evidence type="ECO:0000313" key="2">
    <source>
        <dbReference type="EMBL" id="OBZ68239.1"/>
    </source>
</evidence>
<evidence type="ECO:0000313" key="3">
    <source>
        <dbReference type="Proteomes" id="UP000092993"/>
    </source>
</evidence>
<sequence>MGHVSFHGTNPACTAFGLFGPRGSFSHTPMPFSKFSVLRAFARKIGNFMPRRRVTNIHYYAAEDDDDDDDDDDTLVPPSTTVSLHRHVTYSINIDTDRTSVRTTFYEAPSSPKRPRLSLAESPTCATPSDGADFHASEPLDLEYICNRLEDIEADLQPRRRTAGDRPLLEWIPKADQFLSELLRLEGRGDFTSIDCPTCAGGIPTYRCMDCHDAALYCKECTVTHHIWNPLHRIQYWTGTHFRRVTLKALGLRIQLGHAVGVQCANPQQAFGNDFVVLDVCGIHEVSVDFCACELALPHTIQLLRFRWYPATSVNPKTAATFALLEHFHLLSVQSKISGFEFYLSLARRTDNTGVSPPKDRYHSFMLMVHEWRHLKMMKRAGRGNDPGELHSTLPSEDTDTWLLAVKGWEDDSSCPNPFEIKRSTLSQAAIRLQLAEEDAEALRTGKATILHEDFTASSMIVVGLELEEHQRRLKVDAAALGQHATDLQRAKLIERQNTLQRKIDAWREHVPLLLPSAVCNKIPCDTSLLEQEWRLRHAQAHDVLNDLRGHLELRSHLYKYKDRFVRGQHHNTRARTIITGVQSKVDADVSRYRTAQAALVSMAAILGKSGWQAALWPLNDGDVRHVTEGEDGESEGRRTLSWIWKACGAVVECDKDGRVQEHLQDSLRREWCKARARAYRWWEECKLLEEEMRRVLAFHVWMAQRWRGLLDRQVFTSPGYMEGANAYAHRQAEIRLEMHNKCTFAWRHVQEWLSLQDSAPPFTQD</sequence>
<dbReference type="EMBL" id="LUGG01000022">
    <property type="protein sequence ID" value="OBZ68239.1"/>
    <property type="molecule type" value="Genomic_DNA"/>
</dbReference>
<dbReference type="OMA" id="CIAQAND"/>
<dbReference type="AlphaFoldDB" id="A0A1C7LW75"/>
<gene>
    <name evidence="2" type="ORF">A0H81_12008</name>
</gene>
<comment type="caution">
    <text evidence="2">The sequence shown here is derived from an EMBL/GenBank/DDBJ whole genome shotgun (WGS) entry which is preliminary data.</text>
</comment>
<proteinExistence type="predicted"/>
<organism evidence="2 3">
    <name type="scientific">Grifola frondosa</name>
    <name type="common">Maitake</name>
    <name type="synonym">Polyporus frondosus</name>
    <dbReference type="NCBI Taxonomy" id="5627"/>
    <lineage>
        <taxon>Eukaryota</taxon>
        <taxon>Fungi</taxon>
        <taxon>Dikarya</taxon>
        <taxon>Basidiomycota</taxon>
        <taxon>Agaricomycotina</taxon>
        <taxon>Agaricomycetes</taxon>
        <taxon>Polyporales</taxon>
        <taxon>Grifolaceae</taxon>
        <taxon>Grifola</taxon>
    </lineage>
</organism>
<dbReference type="InterPro" id="IPR041457">
    <property type="entry name" value="CxC2_KDZ-assoc"/>
</dbReference>
<accession>A0A1C7LW75</accession>